<evidence type="ECO:0000256" key="5">
    <source>
        <dbReference type="ARBA" id="ARBA00022840"/>
    </source>
</evidence>
<proteinExistence type="predicted"/>
<evidence type="ECO:0000256" key="6">
    <source>
        <dbReference type="ARBA" id="ARBA00022946"/>
    </source>
</evidence>
<protein>
    <recommendedName>
        <fullName evidence="1">RNA helicase</fullName>
        <ecNumber evidence="1">3.6.4.13</ecNumber>
    </recommendedName>
</protein>
<dbReference type="PANTHER" id="PTHR12131:SF1">
    <property type="entry name" value="ATP-DEPENDENT RNA HELICASE SUPV3L1, MITOCHONDRIAL-RELATED"/>
    <property type="match status" value="1"/>
</dbReference>
<keyword evidence="3" id="KW-0378">Hydrolase</keyword>
<dbReference type="InterPro" id="IPR044774">
    <property type="entry name" value="Suv3_DEXQc"/>
</dbReference>
<evidence type="ECO:0000256" key="4">
    <source>
        <dbReference type="ARBA" id="ARBA00022806"/>
    </source>
</evidence>
<dbReference type="AlphaFoldDB" id="W0FKM7"/>
<organism evidence="9">
    <name type="scientific">uncultured bacterium Contig1756</name>
    <dbReference type="NCBI Taxonomy" id="1393499"/>
    <lineage>
        <taxon>Bacteria</taxon>
        <taxon>environmental samples</taxon>
    </lineage>
</organism>
<dbReference type="PANTHER" id="PTHR12131">
    <property type="entry name" value="ATP-DEPENDENT RNA AND DNA HELICASE"/>
    <property type="match status" value="1"/>
</dbReference>
<sequence length="793" mass="90714">MNREDRRALDAYVQAILPERERYLYQHALNKTRVITRSMKPAEKEAYLQSEAFQNTLRQLQRRDKIWQGLLRGELVLAGDRAEFERLSRLIGEELKAGRKIDPAFLRTVEKSKAPLEKAYEALQTVRGGALRTFFDEETGRFTARAENRVVLWLRTGDHGARIQEEDAEQAPSVVRRVMEKEFPGGLTPKTVDKAFRPGSLGGFLRAEACRRFPELNACRVVRLPSGETVASAVRREAERGGRMIFNALEKKFSRERLRRLLEKNPGLIRLQKQADAAHARERRIREALLDAIPEHYRDLYPLARQIRRHFYLHLGPTNSGKTYEGVQRLHGARQGLYLGPLRLLAAEQFEALNLADVPCSLVTGEEQIRVPCSRVQSSTVEMADLKTHYDVAVIDECQMIADRDRGGAWTAAILGLCADEIHACASPDAEALLTRIIQDCGDELTVIRHERMTPLEVEKEGFQFPASVRPGDALIVFSKARVHAVAAELKTRGYKVSLIYGALPPDVRRNQADRFHRGDTEVVVSTDAIAMGMNLPIQRVVFLESEKFDGDITRLLTDAEIKQIAGRAGRFGKYEIGYVNAFGFRQEVARALARPLLPLTEGVIGFPESLLGIPLPLTGIIDQWLRMQDKGCFSKASTIRMAELAAMMETPKTDRRLLYRFLCIPFDEKDPDLLFRWKAMYHAECRKEHIDVLPEMPEILEPESCTIRMLDALEADYRRCDLYYNYTRLFLDDPDRLLAEIQRRKDLISQGIVHILSTQKLQQRTCPSCKRRLPWNWPYRICDSCYGRGRRW</sequence>
<dbReference type="GO" id="GO:0016787">
    <property type="term" value="F:hydrolase activity"/>
    <property type="evidence" value="ECO:0007669"/>
    <property type="project" value="UniProtKB-KW"/>
</dbReference>
<evidence type="ECO:0000256" key="7">
    <source>
        <dbReference type="ARBA" id="ARBA00047984"/>
    </source>
</evidence>
<dbReference type="EC" id="3.6.4.13" evidence="1"/>
<keyword evidence="6" id="KW-0809">Transit peptide</keyword>
<evidence type="ECO:0000256" key="1">
    <source>
        <dbReference type="ARBA" id="ARBA00012552"/>
    </source>
</evidence>
<dbReference type="GO" id="GO:0005524">
    <property type="term" value="F:ATP binding"/>
    <property type="evidence" value="ECO:0007669"/>
    <property type="project" value="UniProtKB-KW"/>
</dbReference>
<reference evidence="9" key="1">
    <citation type="journal article" date="2013" name="PLoS ONE">
        <title>Metagenomic insights into the carbohydrate-active enzymes carried by the microorganisms adhering to solid digesta in the rumen of cows.</title>
        <authorList>
            <person name="Wang L."/>
            <person name="Hatem A."/>
            <person name="Catalyurek U.V."/>
            <person name="Morrison M."/>
            <person name="Yu Z."/>
        </authorList>
    </citation>
    <scope>NUCLEOTIDE SEQUENCE</scope>
</reference>
<name>W0FKM7_9BACT</name>
<comment type="catalytic activity">
    <reaction evidence="7">
        <text>ATP + H2O = ADP + phosphate + H(+)</text>
        <dbReference type="Rhea" id="RHEA:13065"/>
        <dbReference type="ChEBI" id="CHEBI:15377"/>
        <dbReference type="ChEBI" id="CHEBI:15378"/>
        <dbReference type="ChEBI" id="CHEBI:30616"/>
        <dbReference type="ChEBI" id="CHEBI:43474"/>
        <dbReference type="ChEBI" id="CHEBI:456216"/>
        <dbReference type="EC" id="3.6.4.13"/>
    </reaction>
</comment>
<dbReference type="SMART" id="SM00490">
    <property type="entry name" value="HELICc"/>
    <property type="match status" value="1"/>
</dbReference>
<dbReference type="InterPro" id="IPR050699">
    <property type="entry name" value="RNA-DNA_Helicase"/>
</dbReference>
<dbReference type="InterPro" id="IPR027417">
    <property type="entry name" value="P-loop_NTPase"/>
</dbReference>
<feature type="domain" description="Helicase C-terminal" evidence="8">
    <location>
        <begin position="457"/>
        <end position="612"/>
    </location>
</feature>
<evidence type="ECO:0000256" key="3">
    <source>
        <dbReference type="ARBA" id="ARBA00022801"/>
    </source>
</evidence>
<dbReference type="CDD" id="cd17913">
    <property type="entry name" value="DEXQc_Suv3"/>
    <property type="match status" value="1"/>
</dbReference>
<dbReference type="SUPFAM" id="SSF52540">
    <property type="entry name" value="P-loop containing nucleoside triphosphate hydrolases"/>
    <property type="match status" value="1"/>
</dbReference>
<evidence type="ECO:0000256" key="2">
    <source>
        <dbReference type="ARBA" id="ARBA00022741"/>
    </source>
</evidence>
<dbReference type="PROSITE" id="PS51194">
    <property type="entry name" value="HELICASE_CTER"/>
    <property type="match status" value="1"/>
</dbReference>
<keyword evidence="2" id="KW-0547">Nucleotide-binding</keyword>
<dbReference type="Pfam" id="PF00271">
    <property type="entry name" value="Helicase_C"/>
    <property type="match status" value="1"/>
</dbReference>
<dbReference type="Pfam" id="PF22527">
    <property type="entry name" value="DEXQc_Suv3"/>
    <property type="match status" value="1"/>
</dbReference>
<dbReference type="InterPro" id="IPR001650">
    <property type="entry name" value="Helicase_C-like"/>
</dbReference>
<keyword evidence="4 9" id="KW-0347">Helicase</keyword>
<dbReference type="InterPro" id="IPR055206">
    <property type="entry name" value="DEXQc_SUV3"/>
</dbReference>
<evidence type="ECO:0000259" key="8">
    <source>
        <dbReference type="PROSITE" id="PS51194"/>
    </source>
</evidence>
<keyword evidence="5" id="KW-0067">ATP-binding</keyword>
<accession>W0FKM7</accession>
<dbReference type="EMBL" id="KC246782">
    <property type="protein sequence ID" value="AHF24009.1"/>
    <property type="molecule type" value="Genomic_DNA"/>
</dbReference>
<dbReference type="GO" id="GO:0003724">
    <property type="term" value="F:RNA helicase activity"/>
    <property type="evidence" value="ECO:0007669"/>
    <property type="project" value="UniProtKB-EC"/>
</dbReference>
<evidence type="ECO:0000313" key="9">
    <source>
        <dbReference type="EMBL" id="AHF24009.1"/>
    </source>
</evidence>
<dbReference type="Gene3D" id="3.40.50.300">
    <property type="entry name" value="P-loop containing nucleotide triphosphate hydrolases"/>
    <property type="match status" value="2"/>
</dbReference>